<dbReference type="InterPro" id="IPR050962">
    <property type="entry name" value="Phosphate-bind_PstS"/>
</dbReference>
<accession>A0A3A4R6Z5</accession>
<dbReference type="Proteomes" id="UP000266426">
    <property type="component" value="Unassembled WGS sequence"/>
</dbReference>
<protein>
    <recommendedName>
        <fullName evidence="6">Phosphate-binding protein</fullName>
    </recommendedName>
</protein>
<sequence>MLKTAKTTAWLTILIIHLAVSPSAYAEEMVINGAGASFPFPIYSKWAYRYYKNTSTKINYLSIGSGGGIAQIKSNTIDFGASDAPLLPAELEEYGLVQFPLIIGGIVPVYNESITSSGLKLTGQVLSDIFLHKITRWNDPKIQDLNPDRELPDKEITVVHRSDPSGSTWIFTNYLSKVSEDWKSGIGNGKAVPWPSGIGAKGNEGAATFVQRIDGAIGYVEFAYAVQNNLAFISLQNKSGNFVSPAIETFQQAAENADWQNSNQYYVVLTDQPGDKSWPITGASFILMRKHQQSTEKAKALLDFFAWCYENGDALAIELDYIPIPDSVVAIINKMWENDIKADGQPVWNYDE</sequence>
<evidence type="ECO:0000256" key="6">
    <source>
        <dbReference type="PIRNR" id="PIRNR002756"/>
    </source>
</evidence>
<feature type="signal peptide" evidence="7">
    <location>
        <begin position="1"/>
        <end position="26"/>
    </location>
</feature>
<dbReference type="NCBIfam" id="TIGR00975">
    <property type="entry name" value="3a0107s03"/>
    <property type="match status" value="1"/>
</dbReference>
<evidence type="ECO:0000256" key="7">
    <source>
        <dbReference type="SAM" id="SignalP"/>
    </source>
</evidence>
<comment type="subunit">
    <text evidence="3">The complex is composed of two ATP-binding proteins (PstB), two transmembrane proteins (PstC and PstA) and a solute-binding protein (PstS).</text>
</comment>
<comment type="function">
    <text evidence="1">Part of the ABC transporter complex PstSACB involved in phosphate import.</text>
</comment>
<comment type="caution">
    <text evidence="9">The sequence shown here is derived from an EMBL/GenBank/DDBJ whole genome shotgun (WGS) entry which is preliminary data.</text>
</comment>
<evidence type="ECO:0000256" key="3">
    <source>
        <dbReference type="ARBA" id="ARBA00011529"/>
    </source>
</evidence>
<evidence type="ECO:0000256" key="1">
    <source>
        <dbReference type="ARBA" id="ARBA00002841"/>
    </source>
</evidence>
<dbReference type="EMBL" id="QZJZ01000083">
    <property type="protein sequence ID" value="RJP57271.1"/>
    <property type="molecule type" value="Genomic_DNA"/>
</dbReference>
<dbReference type="InterPro" id="IPR024370">
    <property type="entry name" value="PBP_domain"/>
</dbReference>
<dbReference type="GO" id="GO:0043190">
    <property type="term" value="C:ATP-binding cassette (ABC) transporter complex"/>
    <property type="evidence" value="ECO:0007669"/>
    <property type="project" value="InterPro"/>
</dbReference>
<keyword evidence="5 6" id="KW-0592">Phosphate transport</keyword>
<evidence type="ECO:0000313" key="9">
    <source>
        <dbReference type="EMBL" id="RJP57271.1"/>
    </source>
</evidence>
<dbReference type="PANTHER" id="PTHR42996:SF1">
    <property type="entry name" value="PHOSPHATE-BINDING PROTEIN PSTS"/>
    <property type="match status" value="1"/>
</dbReference>
<proteinExistence type="inferred from homology"/>
<name>A0A3A4R6Z5_9BACT</name>
<dbReference type="Gene3D" id="3.40.190.10">
    <property type="entry name" value="Periplasmic binding protein-like II"/>
    <property type="match status" value="2"/>
</dbReference>
<keyword evidence="7" id="KW-0732">Signal</keyword>
<dbReference type="AlphaFoldDB" id="A0A3A4R6Z5"/>
<dbReference type="SUPFAM" id="SSF53850">
    <property type="entry name" value="Periplasmic binding protein-like II"/>
    <property type="match status" value="1"/>
</dbReference>
<organism evidence="9 10">
    <name type="scientific">Candidatus Auribacter fodinae</name>
    <dbReference type="NCBI Taxonomy" id="2093366"/>
    <lineage>
        <taxon>Bacteria</taxon>
        <taxon>Pseudomonadati</taxon>
        <taxon>Candidatus Auribacterota</taxon>
        <taxon>Candidatus Auribacteria</taxon>
        <taxon>Candidatus Auribacterales</taxon>
        <taxon>Candidatus Auribacteraceae</taxon>
        <taxon>Candidatus Auribacter</taxon>
    </lineage>
</organism>
<evidence type="ECO:0000313" key="10">
    <source>
        <dbReference type="Proteomes" id="UP000266426"/>
    </source>
</evidence>
<feature type="domain" description="PBP" evidence="8">
    <location>
        <begin position="31"/>
        <end position="306"/>
    </location>
</feature>
<evidence type="ECO:0000256" key="2">
    <source>
        <dbReference type="ARBA" id="ARBA00008725"/>
    </source>
</evidence>
<feature type="chain" id="PRO_5017324854" description="Phosphate-binding protein" evidence="7">
    <location>
        <begin position="27"/>
        <end position="352"/>
    </location>
</feature>
<dbReference type="CDD" id="cd13565">
    <property type="entry name" value="PBP2_PstS"/>
    <property type="match status" value="1"/>
</dbReference>
<evidence type="ECO:0000256" key="4">
    <source>
        <dbReference type="ARBA" id="ARBA00022448"/>
    </source>
</evidence>
<evidence type="ECO:0000259" key="8">
    <source>
        <dbReference type="Pfam" id="PF12849"/>
    </source>
</evidence>
<dbReference type="GO" id="GO:0035435">
    <property type="term" value="P:phosphate ion transmembrane transport"/>
    <property type="evidence" value="ECO:0007669"/>
    <property type="project" value="InterPro"/>
</dbReference>
<reference evidence="9 10" key="1">
    <citation type="journal article" date="2017" name="ISME J.">
        <title>Energy and carbon metabolisms in a deep terrestrial subsurface fluid microbial community.</title>
        <authorList>
            <person name="Momper L."/>
            <person name="Jungbluth S.P."/>
            <person name="Lee M.D."/>
            <person name="Amend J.P."/>
        </authorList>
    </citation>
    <scope>NUCLEOTIDE SEQUENCE [LARGE SCALE GENOMIC DNA]</scope>
    <source>
        <strain evidence="9">SURF_26</strain>
    </source>
</reference>
<comment type="similarity">
    <text evidence="2 6">Belongs to the PstS family.</text>
</comment>
<dbReference type="PANTHER" id="PTHR42996">
    <property type="entry name" value="PHOSPHATE-BINDING PROTEIN PSTS"/>
    <property type="match status" value="1"/>
</dbReference>
<dbReference type="GO" id="GO:0042301">
    <property type="term" value="F:phosphate ion binding"/>
    <property type="evidence" value="ECO:0007669"/>
    <property type="project" value="InterPro"/>
</dbReference>
<dbReference type="PIRSF" id="PIRSF002756">
    <property type="entry name" value="PstS"/>
    <property type="match status" value="1"/>
</dbReference>
<keyword evidence="4 6" id="KW-0813">Transport</keyword>
<gene>
    <name evidence="9" type="primary">pstS</name>
    <name evidence="9" type="ORF">C4541_10450</name>
</gene>
<dbReference type="NCBIfam" id="NF008171">
    <property type="entry name" value="PRK10918.1"/>
    <property type="match status" value="1"/>
</dbReference>
<dbReference type="InterPro" id="IPR005673">
    <property type="entry name" value="ABC_phos-bd_PstS"/>
</dbReference>
<dbReference type="Pfam" id="PF12849">
    <property type="entry name" value="PBP_like_2"/>
    <property type="match status" value="1"/>
</dbReference>
<evidence type="ECO:0000256" key="5">
    <source>
        <dbReference type="ARBA" id="ARBA00022592"/>
    </source>
</evidence>